<feature type="domain" description="RNase H type-1" evidence="1">
    <location>
        <begin position="97"/>
        <end position="179"/>
    </location>
</feature>
<dbReference type="PANTHER" id="PTHR47074">
    <property type="entry name" value="BNAC02G40300D PROTEIN"/>
    <property type="match status" value="1"/>
</dbReference>
<reference evidence="3" key="1">
    <citation type="submission" date="2016-06" db="EMBL/GenBank/DDBJ databases">
        <title>Parallel loss of symbiosis genes in relatives of nitrogen-fixing non-legume Parasponia.</title>
        <authorList>
            <person name="Van Velzen R."/>
            <person name="Holmer R."/>
            <person name="Bu F."/>
            <person name="Rutten L."/>
            <person name="Van Zeijl A."/>
            <person name="Liu W."/>
            <person name="Santuari L."/>
            <person name="Cao Q."/>
            <person name="Sharma T."/>
            <person name="Shen D."/>
            <person name="Roswanjaya Y."/>
            <person name="Wardhani T."/>
            <person name="Kalhor M.S."/>
            <person name="Jansen J."/>
            <person name="Van den Hoogen J."/>
            <person name="Gungor B."/>
            <person name="Hartog M."/>
            <person name="Hontelez J."/>
            <person name="Verver J."/>
            <person name="Yang W.-C."/>
            <person name="Schijlen E."/>
            <person name="Repin R."/>
            <person name="Schilthuizen M."/>
            <person name="Schranz E."/>
            <person name="Heidstra R."/>
            <person name="Miyata K."/>
            <person name="Fedorova E."/>
            <person name="Kohlen W."/>
            <person name="Bisseling T."/>
            <person name="Smit S."/>
            <person name="Geurts R."/>
        </authorList>
    </citation>
    <scope>NUCLEOTIDE SEQUENCE [LARGE SCALE GENOMIC DNA]</scope>
    <source>
        <strain evidence="3">cv. WU1-14</strain>
    </source>
</reference>
<evidence type="ECO:0000313" key="3">
    <source>
        <dbReference type="Proteomes" id="UP000237105"/>
    </source>
</evidence>
<dbReference type="Pfam" id="PF13456">
    <property type="entry name" value="RVT_3"/>
    <property type="match status" value="1"/>
</dbReference>
<dbReference type="InterPro" id="IPR044730">
    <property type="entry name" value="RNase_H-like_dom_plant"/>
</dbReference>
<dbReference type="InterPro" id="IPR002156">
    <property type="entry name" value="RNaseH_domain"/>
</dbReference>
<dbReference type="STRING" id="3476.A0A2P5DYJ1"/>
<dbReference type="EMBL" id="JXTB01000009">
    <property type="protein sequence ID" value="PON78326.1"/>
    <property type="molecule type" value="Genomic_DNA"/>
</dbReference>
<dbReference type="GO" id="GO:0004523">
    <property type="term" value="F:RNA-DNA hybrid ribonuclease activity"/>
    <property type="evidence" value="ECO:0007669"/>
    <property type="project" value="InterPro"/>
</dbReference>
<gene>
    <name evidence="2" type="ORF">PanWU01x14_019640</name>
</gene>
<dbReference type="Proteomes" id="UP000237105">
    <property type="component" value="Unassembled WGS sequence"/>
</dbReference>
<dbReference type="Gene3D" id="3.30.420.10">
    <property type="entry name" value="Ribonuclease H-like superfamily/Ribonuclease H"/>
    <property type="match status" value="1"/>
</dbReference>
<organism evidence="2 3">
    <name type="scientific">Parasponia andersonii</name>
    <name type="common">Sponia andersonii</name>
    <dbReference type="NCBI Taxonomy" id="3476"/>
    <lineage>
        <taxon>Eukaryota</taxon>
        <taxon>Viridiplantae</taxon>
        <taxon>Streptophyta</taxon>
        <taxon>Embryophyta</taxon>
        <taxon>Tracheophyta</taxon>
        <taxon>Spermatophyta</taxon>
        <taxon>Magnoliopsida</taxon>
        <taxon>eudicotyledons</taxon>
        <taxon>Gunneridae</taxon>
        <taxon>Pentapetalae</taxon>
        <taxon>rosids</taxon>
        <taxon>fabids</taxon>
        <taxon>Rosales</taxon>
        <taxon>Cannabaceae</taxon>
        <taxon>Parasponia</taxon>
    </lineage>
</organism>
<accession>A0A2P5DYJ1</accession>
<dbReference type="GO" id="GO:0003676">
    <property type="term" value="F:nucleic acid binding"/>
    <property type="evidence" value="ECO:0007669"/>
    <property type="project" value="InterPro"/>
</dbReference>
<proteinExistence type="predicted"/>
<dbReference type="OrthoDB" id="10425769at2759"/>
<dbReference type="CDD" id="cd06222">
    <property type="entry name" value="RNase_H_like"/>
    <property type="match status" value="1"/>
</dbReference>
<dbReference type="InterPro" id="IPR036397">
    <property type="entry name" value="RNaseH_sf"/>
</dbReference>
<dbReference type="AlphaFoldDB" id="A0A2P5DYJ1"/>
<name>A0A2P5DYJ1_PARAD</name>
<dbReference type="InterPro" id="IPR052929">
    <property type="entry name" value="RNase_H-like_EbsB-rel"/>
</dbReference>
<evidence type="ECO:0000313" key="2">
    <source>
        <dbReference type="EMBL" id="PON78326.1"/>
    </source>
</evidence>
<keyword evidence="3" id="KW-1185">Reference proteome</keyword>
<evidence type="ECO:0000259" key="1">
    <source>
        <dbReference type="Pfam" id="PF13456"/>
    </source>
</evidence>
<comment type="caution">
    <text evidence="2">The sequence shown here is derived from an EMBL/GenBank/DDBJ whole genome shotgun (WGS) entry which is preliminary data.</text>
</comment>
<dbReference type="PANTHER" id="PTHR47074:SF79">
    <property type="entry name" value="PUTATIVE-RELATED"/>
    <property type="match status" value="1"/>
</dbReference>
<protein>
    <recommendedName>
        <fullName evidence="1">RNase H type-1 domain-containing protein</fullName>
    </recommendedName>
</protein>
<sequence length="183" mass="20857">MRHSSALRDKIGMLHDSNLLENLLTLQAAYGIEAIELFAWHAWLLRFYRNAWAHSKREIPVYVIAFQAQAKWNDFRLPNLHPWQSKQPRLKVGNKVGLGGVVRDHRGKVMVAFNHSHHLNCSADIVEAMTVRKGKQIARDNGLHPLIVESDASNVVSLIENRSHSMAEIGVITHEIQNIFCAW</sequence>